<dbReference type="CDD" id="cd18433">
    <property type="entry name" value="BRCT_Rad4_rpt3"/>
    <property type="match status" value="1"/>
</dbReference>
<feature type="region of interest" description="Disordered" evidence="2">
    <location>
        <begin position="673"/>
        <end position="694"/>
    </location>
</feature>
<comment type="caution">
    <text evidence="4">The sequence shown here is derived from an EMBL/GenBank/DDBJ whole genome shotgun (WGS) entry which is preliminary data.</text>
</comment>
<dbReference type="Pfam" id="PF12738">
    <property type="entry name" value="PTCB-BRCT"/>
    <property type="match status" value="2"/>
</dbReference>
<feature type="compositionally biased region" description="Basic residues" evidence="2">
    <location>
        <begin position="736"/>
        <end position="747"/>
    </location>
</feature>
<feature type="domain" description="BRCT" evidence="3">
    <location>
        <begin position="29"/>
        <end position="82"/>
    </location>
</feature>
<evidence type="ECO:0000313" key="5">
    <source>
        <dbReference type="Proteomes" id="UP000326924"/>
    </source>
</evidence>
<dbReference type="GO" id="GO:0007095">
    <property type="term" value="P:mitotic G2 DNA damage checkpoint signaling"/>
    <property type="evidence" value="ECO:0007669"/>
    <property type="project" value="TreeGrafter"/>
</dbReference>
<evidence type="ECO:0000256" key="2">
    <source>
        <dbReference type="SAM" id="MobiDB-lite"/>
    </source>
</evidence>
<dbReference type="InterPro" id="IPR001357">
    <property type="entry name" value="BRCT_dom"/>
</dbReference>
<feature type="region of interest" description="Disordered" evidence="2">
    <location>
        <begin position="508"/>
        <end position="543"/>
    </location>
</feature>
<evidence type="ECO:0000259" key="3">
    <source>
        <dbReference type="PROSITE" id="PS50172"/>
    </source>
</evidence>
<dbReference type="PANTHER" id="PTHR13561">
    <property type="entry name" value="DNA REPLICATION REGULATOR DPB11-RELATED"/>
    <property type="match status" value="1"/>
</dbReference>
<evidence type="ECO:0000256" key="1">
    <source>
        <dbReference type="ARBA" id="ARBA00022737"/>
    </source>
</evidence>
<protein>
    <recommendedName>
        <fullName evidence="3">BRCT domain-containing protein</fullName>
    </recommendedName>
</protein>
<dbReference type="CDD" id="cd17723">
    <property type="entry name" value="BRCT_Rad4_rpt4"/>
    <property type="match status" value="1"/>
</dbReference>
<feature type="compositionally biased region" description="Low complexity" evidence="2">
    <location>
        <begin position="720"/>
        <end position="729"/>
    </location>
</feature>
<dbReference type="EMBL" id="VXIS01000142">
    <property type="protein sequence ID" value="KAA8901712.1"/>
    <property type="molecule type" value="Genomic_DNA"/>
</dbReference>
<feature type="compositionally biased region" description="Basic and acidic residues" evidence="2">
    <location>
        <begin position="819"/>
        <end position="830"/>
    </location>
</feature>
<dbReference type="Pfam" id="PF00533">
    <property type="entry name" value="BRCT"/>
    <property type="match status" value="2"/>
</dbReference>
<reference evidence="4 5" key="1">
    <citation type="submission" date="2019-09" db="EMBL/GenBank/DDBJ databases">
        <title>Draft genome of the ectomycorrhizal ascomycete Sphaerosporella brunnea.</title>
        <authorList>
            <consortium name="DOE Joint Genome Institute"/>
            <person name="Benucci G.M."/>
            <person name="Marozzi G."/>
            <person name="Antonielli L."/>
            <person name="Sanchez S."/>
            <person name="Marco P."/>
            <person name="Wang X."/>
            <person name="Falini L.B."/>
            <person name="Barry K."/>
            <person name="Haridas S."/>
            <person name="Lipzen A."/>
            <person name="Labutti K."/>
            <person name="Grigoriev I.V."/>
            <person name="Murat C."/>
            <person name="Martin F."/>
            <person name="Albertini E."/>
            <person name="Donnini D."/>
            <person name="Bonito G."/>
        </authorList>
    </citation>
    <scope>NUCLEOTIDE SEQUENCE [LARGE SCALE GENOMIC DNA]</scope>
    <source>
        <strain evidence="4 5">Sb_GMNB300</strain>
    </source>
</reference>
<dbReference type="SMART" id="SM00292">
    <property type="entry name" value="BRCT"/>
    <property type="match status" value="4"/>
</dbReference>
<dbReference type="PANTHER" id="PTHR13561:SF20">
    <property type="entry name" value="DNA TOPOISOMERASE 2-BINDING PROTEIN 1"/>
    <property type="match status" value="1"/>
</dbReference>
<sequence>MADDAEIMRSGHPLLGMILCCTSVEMGLRNEISKKCEEMGARHVLDLTSDVTHLVCGALYSPKYRYVAKMRPDVKVMSTKWVDAMYAQWIAGEDIDPRTFEVSYRFPVFYRCRISATGIADAEELKRIKEICIAESATYHPDLTKDVTHLIAAAPTGQKYEFARGFNITVVTPEWLFDSLERGMALDEQYYDLKLPRESIGVGAKPAKVAAQIEVTEFRGKREIRKSTQEKLGGQSHTLWNDIIGQAANAKPVKRDEWEDMRNERYSSPLESASGSNPLDQKSIKQKTGGMLANACFWIRGFQDKHMAALKKAIIPHDGTIVDSLEELSAASEFIWRLVMVPRENRIQDCPTIPAGQDIGMVTDWWLESCMFYRKFITPTGDFTTMPIEEFEVEAMKELDICITKFVGIDLLFYPRLIKLLGAKFHGALNKTRSLLITNDSRECESEKIRYAHEYKIPVVTGEWLVECLKQHQRLPYETYLIKPIGAQSILGDRFKRKLDNDDFGASKRQLLDNKSPGGAPSSEGKLPQKKIRFGRGESERTGGDKILQGCTVCISKELKERDGELAKIAEELGAIVLDSFERNTTPKLTHLIHCCAPGKPLNKSNDYKLASAIAGCSIASKDWLYKCRETGTRVDTKPYILADSVIEMEVDVDDPKAEPEVIVIGSSPVDPISQDSTLCPPPPPPQQPQTTTGSLEPELIPVLAANASSRTPTLDRKSSSSSTLSGLSQILGKLSKGKASNKKPGPRGRLQGKASSDKERVFSRPPSEGGMLPPPSQPQEMQMQQPSQALAYNYEETSLERKRVRAKLDKNAVTPAAERQRVPVEKPRGAVDLTPVARRSRRMKSGL</sequence>
<keyword evidence="5" id="KW-1185">Reference proteome</keyword>
<feature type="compositionally biased region" description="Low complexity" evidence="2">
    <location>
        <begin position="779"/>
        <end position="789"/>
    </location>
</feature>
<dbReference type="Gene3D" id="3.40.50.10190">
    <property type="entry name" value="BRCT domain"/>
    <property type="match status" value="5"/>
</dbReference>
<dbReference type="InParanoid" id="A0A5J5ES54"/>
<feature type="domain" description="BRCT" evidence="3">
    <location>
        <begin position="104"/>
        <end position="193"/>
    </location>
</feature>
<dbReference type="InterPro" id="IPR036420">
    <property type="entry name" value="BRCT_dom_sf"/>
</dbReference>
<dbReference type="GO" id="GO:0006270">
    <property type="term" value="P:DNA replication initiation"/>
    <property type="evidence" value="ECO:0007669"/>
    <property type="project" value="TreeGrafter"/>
</dbReference>
<dbReference type="InterPro" id="IPR059215">
    <property type="entry name" value="BRCT2_TopBP1-like"/>
</dbReference>
<proteinExistence type="predicted"/>
<dbReference type="FunCoup" id="A0A5J5ES54">
    <property type="interactions" value="22"/>
</dbReference>
<feature type="domain" description="BRCT" evidence="3">
    <location>
        <begin position="543"/>
        <end position="642"/>
    </location>
</feature>
<keyword evidence="1" id="KW-0677">Repeat</keyword>
<dbReference type="GO" id="GO:0033314">
    <property type="term" value="P:mitotic DNA replication checkpoint signaling"/>
    <property type="evidence" value="ECO:0007669"/>
    <property type="project" value="TreeGrafter"/>
</dbReference>
<gene>
    <name evidence="4" type="ORF">FN846DRAFT_956755</name>
</gene>
<dbReference type="OrthoDB" id="251770at2759"/>
<evidence type="ECO:0000313" key="4">
    <source>
        <dbReference type="EMBL" id="KAA8901712.1"/>
    </source>
</evidence>
<dbReference type="SUPFAM" id="SSF52113">
    <property type="entry name" value="BRCT domain"/>
    <property type="match status" value="4"/>
</dbReference>
<dbReference type="Proteomes" id="UP000326924">
    <property type="component" value="Unassembled WGS sequence"/>
</dbReference>
<feature type="domain" description="BRCT" evidence="3">
    <location>
        <begin position="416"/>
        <end position="482"/>
    </location>
</feature>
<feature type="region of interest" description="Disordered" evidence="2">
    <location>
        <begin position="811"/>
        <end position="831"/>
    </location>
</feature>
<name>A0A5J5ES54_9PEZI</name>
<accession>A0A5J5ES54</accession>
<feature type="region of interest" description="Disordered" evidence="2">
    <location>
        <begin position="706"/>
        <end position="790"/>
    </location>
</feature>
<organism evidence="4 5">
    <name type="scientific">Sphaerosporella brunnea</name>
    <dbReference type="NCBI Taxonomy" id="1250544"/>
    <lineage>
        <taxon>Eukaryota</taxon>
        <taxon>Fungi</taxon>
        <taxon>Dikarya</taxon>
        <taxon>Ascomycota</taxon>
        <taxon>Pezizomycotina</taxon>
        <taxon>Pezizomycetes</taxon>
        <taxon>Pezizales</taxon>
        <taxon>Pyronemataceae</taxon>
        <taxon>Sphaerosporella</taxon>
    </lineage>
</organism>
<dbReference type="CDD" id="cd17731">
    <property type="entry name" value="BRCT_TopBP1_rpt2_like"/>
    <property type="match status" value="1"/>
</dbReference>
<dbReference type="AlphaFoldDB" id="A0A5J5ES54"/>
<dbReference type="PROSITE" id="PS50172">
    <property type="entry name" value="BRCT"/>
    <property type="match status" value="4"/>
</dbReference>